<evidence type="ECO:0000256" key="1">
    <source>
        <dbReference type="ARBA" id="ARBA00023286"/>
    </source>
</evidence>
<feature type="region of interest" description="Disordered" evidence="2">
    <location>
        <begin position="342"/>
        <end position="368"/>
    </location>
</feature>
<feature type="compositionally biased region" description="Low complexity" evidence="2">
    <location>
        <begin position="342"/>
        <end position="359"/>
    </location>
</feature>
<dbReference type="PANTHER" id="PTHR45638:SF11">
    <property type="entry name" value="CYCLIC NUCLEOTIDE-GATED CATION CHANNEL SUBUNIT A"/>
    <property type="match status" value="1"/>
</dbReference>
<dbReference type="PROSITE" id="PS50042">
    <property type="entry name" value="CNMP_BINDING_3"/>
    <property type="match status" value="1"/>
</dbReference>
<evidence type="ECO:0000256" key="2">
    <source>
        <dbReference type="SAM" id="MobiDB-lite"/>
    </source>
</evidence>
<reference evidence="5 6" key="1">
    <citation type="submission" date="2016-07" db="EMBL/GenBank/DDBJ databases">
        <title>Pervasive Adenine N6-methylation of Active Genes in Fungi.</title>
        <authorList>
            <consortium name="DOE Joint Genome Institute"/>
            <person name="Mondo S.J."/>
            <person name="Dannebaum R.O."/>
            <person name="Kuo R.C."/>
            <person name="Labutti K."/>
            <person name="Haridas S."/>
            <person name="Kuo A."/>
            <person name="Salamov A."/>
            <person name="Ahrendt S.R."/>
            <person name="Lipzen A."/>
            <person name="Sullivan W."/>
            <person name="Andreopoulos W.B."/>
            <person name="Clum A."/>
            <person name="Lindquist E."/>
            <person name="Daum C."/>
            <person name="Ramamoorthy G.K."/>
            <person name="Gryganskyi A."/>
            <person name="Culley D."/>
            <person name="Magnuson J.K."/>
            <person name="James T.Y."/>
            <person name="O'Malley M.A."/>
            <person name="Stajich J.E."/>
            <person name="Spatafora J.W."/>
            <person name="Visel A."/>
            <person name="Grigoriev I.V."/>
        </authorList>
    </citation>
    <scope>NUCLEOTIDE SEQUENCE [LARGE SCALE GENOMIC DNA]</scope>
    <source>
        <strain evidence="5 6">PL171</strain>
    </source>
</reference>
<keyword evidence="1" id="KW-1071">Ligand-gated ion channel</keyword>
<dbReference type="Pfam" id="PF00027">
    <property type="entry name" value="cNMP_binding"/>
    <property type="match status" value="1"/>
</dbReference>
<protein>
    <submittedName>
        <fullName evidence="5">Cyclic nucleotide-binding-like protein</fullName>
    </submittedName>
</protein>
<sequence length="586" mass="63431">MVVLLVLNGLGTLLIAGYVALFVSYLSNTLRDKVVIEQTIQRIRTYLRYHRISHHAAQRVVDYYRHILHDWHGQICTDDVLSDLPVIVRSEVTYMVRGSHLEQCPLFTQCSLPFVQFLCANSTELYLSRAETLTVCGAGGTAMFVIKQGHAHVLSDDNRRVWGEVGPGGMVGEVATLFNQTHSCTVVALYPCEVIVIPQHVLNYAIEAFPDDGASVMELVCERQRQSLSNLHHARLNTVSYPPAVFKRIPLRSTKNKASKGEKKVPFARRKDRAAALREELVDAAIFVVKSRWLKKASKDRRFSNMSSADTSAATMSMSMSGASSFFGGTAAAPPIIARMPTVTSPSSPASSSTHSISNPTPPLPPATVLIEPAAETASRPRQRVRTNSIVSFTKPLGPIAEVSTGQTMPRPRQNKSLEMRLSAEATSSPSTRATPSLDAGINFVFTSGPEATPSGTPSTNSVPVPVVQSLGSVMMAPPPLTVEAPSTPSLISVAVVTPPLARPSHLLYDSIERRGTNEDRGRPLTVIESNESFVSAASVLSPGTSGRQSSSQEFKLSIDQSADTGLHQSVYLDALSKNSDQKSDE</sequence>
<dbReference type="AlphaFoldDB" id="A0A1Y2HAH0"/>
<dbReference type="InterPro" id="IPR000595">
    <property type="entry name" value="cNMP-bd_dom"/>
</dbReference>
<dbReference type="Proteomes" id="UP000193411">
    <property type="component" value="Unassembled WGS sequence"/>
</dbReference>
<evidence type="ECO:0000313" key="5">
    <source>
        <dbReference type="EMBL" id="ORZ31588.1"/>
    </source>
</evidence>
<accession>A0A1Y2HAH0</accession>
<dbReference type="STRING" id="765915.A0A1Y2HAH0"/>
<feature type="transmembrane region" description="Helical" evidence="3">
    <location>
        <begin position="6"/>
        <end position="26"/>
    </location>
</feature>
<dbReference type="Gene3D" id="1.10.287.630">
    <property type="entry name" value="Helix hairpin bin"/>
    <property type="match status" value="1"/>
</dbReference>
<evidence type="ECO:0000259" key="4">
    <source>
        <dbReference type="PROSITE" id="PS50042"/>
    </source>
</evidence>
<dbReference type="GO" id="GO:0044877">
    <property type="term" value="F:protein-containing complex binding"/>
    <property type="evidence" value="ECO:0007669"/>
    <property type="project" value="TreeGrafter"/>
</dbReference>
<dbReference type="CDD" id="cd00038">
    <property type="entry name" value="CAP_ED"/>
    <property type="match status" value="1"/>
</dbReference>
<evidence type="ECO:0000256" key="3">
    <source>
        <dbReference type="SAM" id="Phobius"/>
    </source>
</evidence>
<keyword evidence="1" id="KW-0813">Transport</keyword>
<keyword evidence="3" id="KW-0812">Transmembrane</keyword>
<dbReference type="InterPro" id="IPR050866">
    <property type="entry name" value="CNG_cation_channel"/>
</dbReference>
<proteinExistence type="predicted"/>
<keyword evidence="3" id="KW-1133">Transmembrane helix</keyword>
<keyword evidence="6" id="KW-1185">Reference proteome</keyword>
<dbReference type="InterPro" id="IPR014710">
    <property type="entry name" value="RmlC-like_jellyroll"/>
</dbReference>
<keyword evidence="1" id="KW-0406">Ion transport</keyword>
<dbReference type="EMBL" id="MCFL01000058">
    <property type="protein sequence ID" value="ORZ31588.1"/>
    <property type="molecule type" value="Genomic_DNA"/>
</dbReference>
<gene>
    <name evidence="5" type="ORF">BCR44DRAFT_1264984</name>
</gene>
<keyword evidence="3" id="KW-0472">Membrane</keyword>
<keyword evidence="1" id="KW-0407">Ion channel</keyword>
<name>A0A1Y2HAH0_9FUNG</name>
<dbReference type="PANTHER" id="PTHR45638">
    <property type="entry name" value="CYCLIC NUCLEOTIDE-GATED CATION CHANNEL SUBUNIT A"/>
    <property type="match status" value="1"/>
</dbReference>
<evidence type="ECO:0000313" key="6">
    <source>
        <dbReference type="Proteomes" id="UP000193411"/>
    </source>
</evidence>
<dbReference type="SUPFAM" id="SSF51206">
    <property type="entry name" value="cAMP-binding domain-like"/>
    <property type="match status" value="1"/>
</dbReference>
<comment type="caution">
    <text evidence="5">The sequence shown here is derived from an EMBL/GenBank/DDBJ whole genome shotgun (WGS) entry which is preliminary data.</text>
</comment>
<feature type="domain" description="Cyclic nucleotide-binding" evidence="4">
    <location>
        <begin position="126"/>
        <end position="206"/>
    </location>
</feature>
<organism evidence="5 6">
    <name type="scientific">Catenaria anguillulae PL171</name>
    <dbReference type="NCBI Taxonomy" id="765915"/>
    <lineage>
        <taxon>Eukaryota</taxon>
        <taxon>Fungi</taxon>
        <taxon>Fungi incertae sedis</taxon>
        <taxon>Blastocladiomycota</taxon>
        <taxon>Blastocladiomycetes</taxon>
        <taxon>Blastocladiales</taxon>
        <taxon>Catenariaceae</taxon>
        <taxon>Catenaria</taxon>
    </lineage>
</organism>
<dbReference type="GO" id="GO:0005221">
    <property type="term" value="F:intracellularly cyclic nucleotide-activated monoatomic cation channel activity"/>
    <property type="evidence" value="ECO:0007669"/>
    <property type="project" value="InterPro"/>
</dbReference>
<dbReference type="InterPro" id="IPR018490">
    <property type="entry name" value="cNMP-bd_dom_sf"/>
</dbReference>
<dbReference type="Gene3D" id="2.60.120.10">
    <property type="entry name" value="Jelly Rolls"/>
    <property type="match status" value="1"/>
</dbReference>